<reference evidence="3" key="1">
    <citation type="submission" date="2021-03" db="EMBL/GenBank/DDBJ databases">
        <title>Antimicrobial resistance genes in bacteria isolated from Japanese honey, and their potential for conferring macrolide and lincosamide resistance in the American foulbrood pathogen Paenibacillus larvae.</title>
        <authorList>
            <person name="Okamoto M."/>
            <person name="Kumagai M."/>
            <person name="Kanamori H."/>
            <person name="Takamatsu D."/>
        </authorList>
    </citation>
    <scope>NUCLEOTIDE SEQUENCE</scope>
    <source>
        <strain evidence="3">J41TS4</strain>
    </source>
</reference>
<gene>
    <name evidence="3" type="ORF">J41TS4_35970</name>
</gene>
<dbReference type="AlphaFoldDB" id="A0A920CNH9"/>
<dbReference type="GO" id="GO:0003677">
    <property type="term" value="F:DNA binding"/>
    <property type="evidence" value="ECO:0007669"/>
    <property type="project" value="InterPro"/>
</dbReference>
<evidence type="ECO:0000256" key="1">
    <source>
        <dbReference type="SAM" id="MobiDB-lite"/>
    </source>
</evidence>
<keyword evidence="4" id="KW-1185">Reference proteome</keyword>
<dbReference type="Proteomes" id="UP000678895">
    <property type="component" value="Unassembled WGS sequence"/>
</dbReference>
<proteinExistence type="predicted"/>
<dbReference type="InterPro" id="IPR010982">
    <property type="entry name" value="Lambda_DNA-bd_dom_sf"/>
</dbReference>
<dbReference type="SUPFAM" id="SSF47413">
    <property type="entry name" value="lambda repressor-like DNA-binding domains"/>
    <property type="match status" value="1"/>
</dbReference>
<dbReference type="PROSITE" id="PS50943">
    <property type="entry name" value="HTH_CROC1"/>
    <property type="match status" value="1"/>
</dbReference>
<feature type="region of interest" description="Disordered" evidence="1">
    <location>
        <begin position="118"/>
        <end position="142"/>
    </location>
</feature>
<feature type="compositionally biased region" description="Polar residues" evidence="1">
    <location>
        <begin position="118"/>
        <end position="132"/>
    </location>
</feature>
<accession>A0A920CNH9</accession>
<feature type="domain" description="HTH cro/C1-type" evidence="2">
    <location>
        <begin position="8"/>
        <end position="61"/>
    </location>
</feature>
<evidence type="ECO:0000313" key="4">
    <source>
        <dbReference type="Proteomes" id="UP000678895"/>
    </source>
</evidence>
<dbReference type="CDD" id="cd00093">
    <property type="entry name" value="HTH_XRE"/>
    <property type="match status" value="1"/>
</dbReference>
<dbReference type="EMBL" id="BORS01000013">
    <property type="protein sequence ID" value="GIO43839.1"/>
    <property type="molecule type" value="Genomic_DNA"/>
</dbReference>
<dbReference type="RefSeq" id="WP_301629227.1">
    <property type="nucleotide sequence ID" value="NZ_BORS01000013.1"/>
</dbReference>
<dbReference type="Gene3D" id="1.10.260.40">
    <property type="entry name" value="lambda repressor-like DNA-binding domains"/>
    <property type="match status" value="1"/>
</dbReference>
<organism evidence="3 4">
    <name type="scientific">Paenibacillus apis</name>
    <dbReference type="NCBI Taxonomy" id="1792174"/>
    <lineage>
        <taxon>Bacteria</taxon>
        <taxon>Bacillati</taxon>
        <taxon>Bacillota</taxon>
        <taxon>Bacilli</taxon>
        <taxon>Bacillales</taxon>
        <taxon>Paenibacillaceae</taxon>
        <taxon>Paenibacillus</taxon>
    </lineage>
</organism>
<evidence type="ECO:0000313" key="3">
    <source>
        <dbReference type="EMBL" id="GIO43839.1"/>
    </source>
</evidence>
<comment type="caution">
    <text evidence="3">The sequence shown here is derived from an EMBL/GenBank/DDBJ whole genome shotgun (WGS) entry which is preliminary data.</text>
</comment>
<protein>
    <recommendedName>
        <fullName evidence="2">HTH cro/C1-type domain-containing protein</fullName>
    </recommendedName>
</protein>
<sequence>MDGIGERIRCLREARELSMNELEDLLGASRGSVNKWEKGSIPGGRYLVLLSDFFSVSTDWILRGEEYLPKAAKGMPAGASTEDLKLFDKFLLLTERQKGRIEGHIDEMLEGMAERSTGRISSSSHNGNQSKECTPKPGHIDF</sequence>
<evidence type="ECO:0000259" key="2">
    <source>
        <dbReference type="PROSITE" id="PS50943"/>
    </source>
</evidence>
<dbReference type="SMART" id="SM00530">
    <property type="entry name" value="HTH_XRE"/>
    <property type="match status" value="1"/>
</dbReference>
<dbReference type="Pfam" id="PF01381">
    <property type="entry name" value="HTH_3"/>
    <property type="match status" value="1"/>
</dbReference>
<name>A0A920CNH9_9BACL</name>
<dbReference type="InterPro" id="IPR001387">
    <property type="entry name" value="Cro/C1-type_HTH"/>
</dbReference>